<dbReference type="Proteomes" id="UP000008311">
    <property type="component" value="Unassembled WGS sequence"/>
</dbReference>
<keyword evidence="2" id="KW-1185">Reference proteome</keyword>
<organism evidence="1 2">
    <name type="scientific">Ricinus communis</name>
    <name type="common">Castor bean</name>
    <dbReference type="NCBI Taxonomy" id="3988"/>
    <lineage>
        <taxon>Eukaryota</taxon>
        <taxon>Viridiplantae</taxon>
        <taxon>Streptophyta</taxon>
        <taxon>Embryophyta</taxon>
        <taxon>Tracheophyta</taxon>
        <taxon>Spermatophyta</taxon>
        <taxon>Magnoliopsida</taxon>
        <taxon>eudicotyledons</taxon>
        <taxon>Gunneridae</taxon>
        <taxon>Pentapetalae</taxon>
        <taxon>rosids</taxon>
        <taxon>fabids</taxon>
        <taxon>Malpighiales</taxon>
        <taxon>Euphorbiaceae</taxon>
        <taxon>Acalyphoideae</taxon>
        <taxon>Acalypheae</taxon>
        <taxon>Ricinus</taxon>
    </lineage>
</organism>
<dbReference type="EMBL" id="EQ974094">
    <property type="protein sequence ID" value="EEF33895.1"/>
    <property type="molecule type" value="Genomic_DNA"/>
</dbReference>
<accession>B9SR59</accession>
<sequence length="68" mass="7561">MVLTSLLVHWIGRVDSIEQPLSDAEVGQNACSFIAYLLKNTILIDREQCVHFGILPLLANLNIISRLA</sequence>
<protein>
    <submittedName>
        <fullName evidence="1">Uncharacterized protein</fullName>
    </submittedName>
</protein>
<gene>
    <name evidence="1" type="ORF">RCOM_1182560</name>
</gene>
<dbReference type="InParanoid" id="B9SR59"/>
<dbReference type="AlphaFoldDB" id="B9SR59"/>
<proteinExistence type="predicted"/>
<evidence type="ECO:0000313" key="2">
    <source>
        <dbReference type="Proteomes" id="UP000008311"/>
    </source>
</evidence>
<reference evidence="2" key="1">
    <citation type="journal article" date="2010" name="Nat. Biotechnol.">
        <title>Draft genome sequence of the oilseed species Ricinus communis.</title>
        <authorList>
            <person name="Chan A.P."/>
            <person name="Crabtree J."/>
            <person name="Zhao Q."/>
            <person name="Lorenzi H."/>
            <person name="Orvis J."/>
            <person name="Puiu D."/>
            <person name="Melake-Berhan A."/>
            <person name="Jones K.M."/>
            <person name="Redman J."/>
            <person name="Chen G."/>
            <person name="Cahoon E.B."/>
            <person name="Gedil M."/>
            <person name="Stanke M."/>
            <person name="Haas B.J."/>
            <person name="Wortman J.R."/>
            <person name="Fraser-Liggett C.M."/>
            <person name="Ravel J."/>
            <person name="Rabinowicz P.D."/>
        </authorList>
    </citation>
    <scope>NUCLEOTIDE SEQUENCE [LARGE SCALE GENOMIC DNA]</scope>
    <source>
        <strain evidence="2">cv. Hale</strain>
    </source>
</reference>
<name>B9SR59_RICCO</name>
<evidence type="ECO:0000313" key="1">
    <source>
        <dbReference type="EMBL" id="EEF33895.1"/>
    </source>
</evidence>